<dbReference type="OrthoDB" id="3231000at2759"/>
<sequence length="228" mass="26282">MERRKPASTPENYIRAIISLSRRYSSTSTFPGNNYVDIGEWLLQDRSLLYSVKPEKDPILFAPKSEKPHDLVMVYENRERKWDVQQYSQGEHKAFSAASSIPRGGSGQMVFIRGFISPSWVSVIGNKYNIDPEFFRRHMDFLSVNIDRHSYSLPSLTSSSNNIFRLCVSTLLHRDNFGRQDLQSQRLNQSTELGAYKIQQLRSNKVCYGDSLVREYSTVCSCFSVIEQ</sequence>
<dbReference type="STRING" id="933388.S8AK37"/>
<dbReference type="EMBL" id="KB644408">
    <property type="protein sequence ID" value="EPS26183.1"/>
    <property type="molecule type" value="Genomic_DNA"/>
</dbReference>
<keyword evidence="2" id="KW-1185">Reference proteome</keyword>
<dbReference type="Proteomes" id="UP000019376">
    <property type="component" value="Unassembled WGS sequence"/>
</dbReference>
<name>S8AK37_PENO1</name>
<gene>
    <name evidence="1" type="ORF">PDE_01119</name>
</gene>
<proteinExistence type="predicted"/>
<evidence type="ECO:0000313" key="2">
    <source>
        <dbReference type="Proteomes" id="UP000019376"/>
    </source>
</evidence>
<protein>
    <submittedName>
        <fullName evidence="1">Uncharacterized protein</fullName>
    </submittedName>
</protein>
<reference evidence="1 2" key="1">
    <citation type="journal article" date="2013" name="PLoS ONE">
        <title>Genomic and secretomic analyses reveal unique features of the lignocellulolytic enzyme system of Penicillium decumbens.</title>
        <authorList>
            <person name="Liu G."/>
            <person name="Zhang L."/>
            <person name="Wei X."/>
            <person name="Zou G."/>
            <person name="Qin Y."/>
            <person name="Ma L."/>
            <person name="Li J."/>
            <person name="Zheng H."/>
            <person name="Wang S."/>
            <person name="Wang C."/>
            <person name="Xun L."/>
            <person name="Zhao G.-P."/>
            <person name="Zhou Z."/>
            <person name="Qu Y."/>
        </authorList>
    </citation>
    <scope>NUCLEOTIDE SEQUENCE [LARGE SCALE GENOMIC DNA]</scope>
    <source>
        <strain evidence="2">114-2 / CGMCC 5302</strain>
    </source>
</reference>
<accession>S8AK37</accession>
<dbReference type="HOGENOM" id="CLU_1215145_0_0_1"/>
<dbReference type="eggNOG" id="ENOG502RHBN">
    <property type="taxonomic scope" value="Eukaryota"/>
</dbReference>
<dbReference type="AlphaFoldDB" id="S8AK37"/>
<organism evidence="1 2">
    <name type="scientific">Penicillium oxalicum (strain 114-2 / CGMCC 5302)</name>
    <name type="common">Penicillium decumbens</name>
    <dbReference type="NCBI Taxonomy" id="933388"/>
    <lineage>
        <taxon>Eukaryota</taxon>
        <taxon>Fungi</taxon>
        <taxon>Dikarya</taxon>
        <taxon>Ascomycota</taxon>
        <taxon>Pezizomycotina</taxon>
        <taxon>Eurotiomycetes</taxon>
        <taxon>Eurotiomycetidae</taxon>
        <taxon>Eurotiales</taxon>
        <taxon>Aspergillaceae</taxon>
        <taxon>Penicillium</taxon>
    </lineage>
</organism>
<dbReference type="PhylomeDB" id="S8AK37"/>
<evidence type="ECO:0000313" key="1">
    <source>
        <dbReference type="EMBL" id="EPS26183.1"/>
    </source>
</evidence>